<dbReference type="SUPFAM" id="SSF81891">
    <property type="entry name" value="Poly A polymerase C-terminal region-like"/>
    <property type="match status" value="1"/>
</dbReference>
<protein>
    <submittedName>
        <fullName evidence="1">Uncharacterized protein</fullName>
    </submittedName>
</protein>
<proteinExistence type="predicted"/>
<dbReference type="EMBL" id="VSSQ01088183">
    <property type="protein sequence ID" value="MPN34902.1"/>
    <property type="molecule type" value="Genomic_DNA"/>
</dbReference>
<dbReference type="AlphaFoldDB" id="A0A645H962"/>
<gene>
    <name evidence="1" type="ORF">SDC9_182396</name>
</gene>
<accession>A0A645H962</accession>
<sequence>MILPGASAACLKFLYSDGVPPLSLAMAALMCRLSPDEVFIAMRSLKFERRLIDGAVKTLSYPDKTPEDEASMYLAFASHGADIVGDAIKLSAAVSGKTADMSLYNSCRASGRCVSLDTLAVRGEDFSSRLSGSDIGRALRHALNLVASGEVANEHDEIMKKIFADYRKTGNNIINNT</sequence>
<reference evidence="1" key="1">
    <citation type="submission" date="2019-08" db="EMBL/GenBank/DDBJ databases">
        <authorList>
            <person name="Kucharzyk K."/>
            <person name="Murdoch R.W."/>
            <person name="Higgins S."/>
            <person name="Loffler F."/>
        </authorList>
    </citation>
    <scope>NUCLEOTIDE SEQUENCE</scope>
</reference>
<evidence type="ECO:0000313" key="1">
    <source>
        <dbReference type="EMBL" id="MPN34902.1"/>
    </source>
</evidence>
<organism evidence="1">
    <name type="scientific">bioreactor metagenome</name>
    <dbReference type="NCBI Taxonomy" id="1076179"/>
    <lineage>
        <taxon>unclassified sequences</taxon>
        <taxon>metagenomes</taxon>
        <taxon>ecological metagenomes</taxon>
    </lineage>
</organism>
<comment type="caution">
    <text evidence="1">The sequence shown here is derived from an EMBL/GenBank/DDBJ whole genome shotgun (WGS) entry which is preliminary data.</text>
</comment>
<name>A0A645H962_9ZZZZ</name>